<protein>
    <submittedName>
        <fullName evidence="1">Cytochrome P450</fullName>
    </submittedName>
</protein>
<gene>
    <name evidence="1" type="ORF">CTRU02_213885</name>
</gene>
<name>A0ACC3YGY1_COLTU</name>
<evidence type="ECO:0000313" key="1">
    <source>
        <dbReference type="EMBL" id="KAL0931150.1"/>
    </source>
</evidence>
<comment type="caution">
    <text evidence="1">The sequence shown here is derived from an EMBL/GenBank/DDBJ whole genome shotgun (WGS) entry which is preliminary data.</text>
</comment>
<keyword evidence="2" id="KW-1185">Reference proteome</keyword>
<reference evidence="1 2" key="1">
    <citation type="journal article" date="2020" name="Phytopathology">
        <title>Genome Sequence Resources of Colletotrichum truncatum, C. plurivorum, C. musicola, and C. sojae: Four Species Pathogenic to Soybean (Glycine max).</title>
        <authorList>
            <person name="Rogerio F."/>
            <person name="Boufleur T.R."/>
            <person name="Ciampi-Guillardi M."/>
            <person name="Sukno S.A."/>
            <person name="Thon M.R."/>
            <person name="Massola Junior N.S."/>
            <person name="Baroncelli R."/>
        </authorList>
    </citation>
    <scope>NUCLEOTIDE SEQUENCE [LARGE SCALE GENOMIC DNA]</scope>
    <source>
        <strain evidence="1 2">CMES1059</strain>
    </source>
</reference>
<accession>A0ACC3YGY1</accession>
<dbReference type="Proteomes" id="UP000805649">
    <property type="component" value="Unassembled WGS sequence"/>
</dbReference>
<proteinExistence type="predicted"/>
<organism evidence="1 2">
    <name type="scientific">Colletotrichum truncatum</name>
    <name type="common">Anthracnose fungus</name>
    <name type="synonym">Colletotrichum capsici</name>
    <dbReference type="NCBI Taxonomy" id="5467"/>
    <lineage>
        <taxon>Eukaryota</taxon>
        <taxon>Fungi</taxon>
        <taxon>Dikarya</taxon>
        <taxon>Ascomycota</taxon>
        <taxon>Pezizomycotina</taxon>
        <taxon>Sordariomycetes</taxon>
        <taxon>Hypocreomycetidae</taxon>
        <taxon>Glomerellales</taxon>
        <taxon>Glomerellaceae</taxon>
        <taxon>Colletotrichum</taxon>
        <taxon>Colletotrichum truncatum species complex</taxon>
    </lineage>
</organism>
<dbReference type="EMBL" id="VUJX02000010">
    <property type="protein sequence ID" value="KAL0931150.1"/>
    <property type="molecule type" value="Genomic_DNA"/>
</dbReference>
<sequence length="502" mass="56821">MFLTICAAVVVAYYIVKHALTKFHRRRLAREHGCLPPQNQSIGGDPIIGLSLVLETVRRARQNEYLRLGHERFRKFGTTYVNKRLLYETVSTIDPENVKEVLGTSFQDFEMPAIRVKALAPFLGDGIFTTDGPQWAHSRSLMRPIFTKHNIAPQLGRFEVHVERLLHHIPNNGATVDLRRLFFNLTLDVATEFVLGRSTNTLDPQSATEAEGQFANDYMRCCEEAARVIQMGPFYSFSSSNSVAQERDRAWSYAYKYVDEVMAMRSKEKDVEEGGGSMGYNFLTELAKETDNRETLRDQVMNILIASRDTTAALLGNLFFMLARHPKAYAKLREEVTAIVGNDLPSEAHIRELTWLRYCINESLRLHPPIPANTRQATRDVRLPVGGGTDGRAPLLVKAGTNVLMSVFSMHRREDVFGAEPEEFRPQRWNGLRPGWAYLPFNGGARKCLGQQFAITEASYVIVRLAQTFTEIEPRDSRPFTEDYSIALFSKHGVQVGLKRGG</sequence>
<evidence type="ECO:0000313" key="2">
    <source>
        <dbReference type="Proteomes" id="UP000805649"/>
    </source>
</evidence>